<feature type="transmembrane region" description="Helical" evidence="1">
    <location>
        <begin position="54"/>
        <end position="75"/>
    </location>
</feature>
<dbReference type="RefSeq" id="WP_220142884.1">
    <property type="nucleotide sequence ID" value="NZ_JAHXZI010000002.1"/>
</dbReference>
<evidence type="ECO:0000313" key="3">
    <source>
        <dbReference type="EMBL" id="MBW6433076.1"/>
    </source>
</evidence>
<evidence type="ECO:0000313" key="4">
    <source>
        <dbReference type="Proteomes" id="UP001519863"/>
    </source>
</evidence>
<evidence type="ECO:0000259" key="2">
    <source>
        <dbReference type="Pfam" id="PF12728"/>
    </source>
</evidence>
<feature type="domain" description="Helix-turn-helix" evidence="2">
    <location>
        <begin position="20"/>
        <end position="65"/>
    </location>
</feature>
<dbReference type="InterPro" id="IPR041657">
    <property type="entry name" value="HTH_17"/>
</dbReference>
<reference evidence="3 4" key="1">
    <citation type="journal article" date="2013" name="Antonie Van Leeuwenhoek">
        <title>Actinoplanes hulinensis sp. nov., a novel actinomycete isolated from soybean root (Glycine max (L.) Merr).</title>
        <authorList>
            <person name="Shen Y."/>
            <person name="Liu C."/>
            <person name="Wang X."/>
            <person name="Zhao J."/>
            <person name="Jia F."/>
            <person name="Zhang Y."/>
            <person name="Wang L."/>
            <person name="Yang D."/>
            <person name="Xiang W."/>
        </authorList>
    </citation>
    <scope>NUCLEOTIDE SEQUENCE [LARGE SCALE GENOMIC DNA]</scope>
    <source>
        <strain evidence="3 4">NEAU-M9</strain>
    </source>
</reference>
<comment type="caution">
    <text evidence="3">The sequence shown here is derived from an EMBL/GenBank/DDBJ whole genome shotgun (WGS) entry which is preliminary data.</text>
</comment>
<protein>
    <submittedName>
        <fullName evidence="3">Helix-turn-helix domain-containing protein</fullName>
    </submittedName>
</protein>
<dbReference type="EMBL" id="JAHXZI010000002">
    <property type="protein sequence ID" value="MBW6433076.1"/>
    <property type="molecule type" value="Genomic_DNA"/>
</dbReference>
<sequence length="76" mass="8165">MRQTSWTVEAVRDLGLTTDIETAASILGIGRSKAYALAKEGDFPVRIIRVGRSYLVPVPAILELLGVPLVISATVK</sequence>
<gene>
    <name evidence="3" type="ORF">KZ829_04870</name>
</gene>
<name>A0ABS7AWD9_9ACTN</name>
<keyword evidence="1" id="KW-0472">Membrane</keyword>
<dbReference type="Proteomes" id="UP001519863">
    <property type="component" value="Unassembled WGS sequence"/>
</dbReference>
<keyword evidence="1" id="KW-1133">Transmembrane helix</keyword>
<keyword evidence="1" id="KW-0812">Transmembrane</keyword>
<keyword evidence="4" id="KW-1185">Reference proteome</keyword>
<organism evidence="3 4">
    <name type="scientific">Actinoplanes hulinensis</name>
    <dbReference type="NCBI Taxonomy" id="1144547"/>
    <lineage>
        <taxon>Bacteria</taxon>
        <taxon>Bacillati</taxon>
        <taxon>Actinomycetota</taxon>
        <taxon>Actinomycetes</taxon>
        <taxon>Micromonosporales</taxon>
        <taxon>Micromonosporaceae</taxon>
        <taxon>Actinoplanes</taxon>
    </lineage>
</organism>
<proteinExistence type="predicted"/>
<dbReference type="Pfam" id="PF12728">
    <property type="entry name" value="HTH_17"/>
    <property type="match status" value="1"/>
</dbReference>
<accession>A0ABS7AWD9</accession>
<evidence type="ECO:0000256" key="1">
    <source>
        <dbReference type="SAM" id="Phobius"/>
    </source>
</evidence>